<proteinExistence type="inferred from homology"/>
<evidence type="ECO:0000259" key="8">
    <source>
        <dbReference type="PROSITE" id="PS51161"/>
    </source>
</evidence>
<dbReference type="EMBL" id="DQWE01000382">
    <property type="protein sequence ID" value="HDI83730.1"/>
    <property type="molecule type" value="Genomic_DNA"/>
</dbReference>
<keyword evidence="5 7" id="KW-0238">DNA-binding</keyword>
<dbReference type="Proteomes" id="UP000885847">
    <property type="component" value="Unassembled WGS sequence"/>
</dbReference>
<reference evidence="9" key="1">
    <citation type="journal article" date="2020" name="mSystems">
        <title>Genome- and Community-Level Interaction Insights into Carbon Utilization and Element Cycling Functions of Hydrothermarchaeota in Hydrothermal Sediment.</title>
        <authorList>
            <person name="Zhou Z."/>
            <person name="Liu Y."/>
            <person name="Xu W."/>
            <person name="Pan J."/>
            <person name="Luo Z.H."/>
            <person name="Li M."/>
        </authorList>
    </citation>
    <scope>NUCLEOTIDE SEQUENCE [LARGE SCALE GENOMIC DNA]</scope>
    <source>
        <strain evidence="9">HyVt-102</strain>
    </source>
</reference>
<dbReference type="InterPro" id="IPR005144">
    <property type="entry name" value="ATP-cone_dom"/>
</dbReference>
<dbReference type="PANTHER" id="PTHR30455:SF2">
    <property type="entry name" value="TRANSCRIPTIONAL REPRESSOR NRDR"/>
    <property type="match status" value="1"/>
</dbReference>
<evidence type="ECO:0000256" key="3">
    <source>
        <dbReference type="ARBA" id="ARBA00022840"/>
    </source>
</evidence>
<comment type="similarity">
    <text evidence="7">Belongs to the NrdR family.</text>
</comment>
<comment type="cofactor">
    <cofactor evidence="7">
        <name>Zn(2+)</name>
        <dbReference type="ChEBI" id="CHEBI:29105"/>
    </cofactor>
    <text evidence="7">Binds 1 zinc ion.</text>
</comment>
<dbReference type="PROSITE" id="PS51161">
    <property type="entry name" value="ATP_CONE"/>
    <property type="match status" value="1"/>
</dbReference>
<protein>
    <recommendedName>
        <fullName evidence="7">Transcriptional repressor NrdR</fullName>
    </recommendedName>
</protein>
<evidence type="ECO:0000256" key="2">
    <source>
        <dbReference type="ARBA" id="ARBA00022741"/>
    </source>
</evidence>
<keyword evidence="6 7" id="KW-0804">Transcription</keyword>
<feature type="zinc finger region" evidence="7">
    <location>
        <begin position="3"/>
        <end position="34"/>
    </location>
</feature>
<keyword evidence="2 7" id="KW-0547">Nucleotide-binding</keyword>
<evidence type="ECO:0000256" key="1">
    <source>
        <dbReference type="ARBA" id="ARBA00022491"/>
    </source>
</evidence>
<dbReference type="PANTHER" id="PTHR30455">
    <property type="entry name" value="TRANSCRIPTIONAL REPRESSOR NRDR"/>
    <property type="match status" value="1"/>
</dbReference>
<keyword evidence="1 7" id="KW-0678">Repressor</keyword>
<keyword evidence="7" id="KW-0479">Metal-binding</keyword>
<evidence type="ECO:0000313" key="9">
    <source>
        <dbReference type="EMBL" id="HDI83730.1"/>
    </source>
</evidence>
<feature type="domain" description="ATP-cone" evidence="8">
    <location>
        <begin position="49"/>
        <end position="139"/>
    </location>
</feature>
<evidence type="ECO:0000256" key="4">
    <source>
        <dbReference type="ARBA" id="ARBA00023015"/>
    </source>
</evidence>
<dbReference type="GO" id="GO:0005524">
    <property type="term" value="F:ATP binding"/>
    <property type="evidence" value="ECO:0007669"/>
    <property type="project" value="UniProtKB-UniRule"/>
</dbReference>
<keyword evidence="7" id="KW-0863">Zinc-finger</keyword>
<dbReference type="Pfam" id="PF03477">
    <property type="entry name" value="ATP-cone"/>
    <property type="match status" value="1"/>
</dbReference>
<dbReference type="InterPro" id="IPR003796">
    <property type="entry name" value="RNR_NrdR-like"/>
</dbReference>
<comment type="function">
    <text evidence="7">Negatively regulates transcription of bacterial ribonucleotide reductase nrd genes and operons by binding to NrdR-boxes.</text>
</comment>
<dbReference type="AlphaFoldDB" id="A0A7C0ZAP9"/>
<dbReference type="Pfam" id="PF22811">
    <property type="entry name" value="Zn_ribbon_NrdR"/>
    <property type="match status" value="1"/>
</dbReference>
<dbReference type="GO" id="GO:0003677">
    <property type="term" value="F:DNA binding"/>
    <property type="evidence" value="ECO:0007669"/>
    <property type="project" value="UniProtKB-KW"/>
</dbReference>
<evidence type="ECO:0000256" key="7">
    <source>
        <dbReference type="HAMAP-Rule" id="MF_00440"/>
    </source>
</evidence>
<evidence type="ECO:0000256" key="5">
    <source>
        <dbReference type="ARBA" id="ARBA00023125"/>
    </source>
</evidence>
<accession>A0A7C0ZAP9</accession>
<dbReference type="InterPro" id="IPR055173">
    <property type="entry name" value="NrdR-like_N"/>
</dbReference>
<evidence type="ECO:0000256" key="6">
    <source>
        <dbReference type="ARBA" id="ARBA00023163"/>
    </source>
</evidence>
<name>A0A7C0ZAP9_UNCW3</name>
<dbReference type="NCBIfam" id="TIGR00244">
    <property type="entry name" value="transcriptional regulator NrdR"/>
    <property type="match status" value="1"/>
</dbReference>
<keyword evidence="3 7" id="KW-0067">ATP-binding</keyword>
<comment type="caution">
    <text evidence="9">The sequence shown here is derived from an EMBL/GenBank/DDBJ whole genome shotgun (WGS) entry which is preliminary data.</text>
</comment>
<keyword evidence="7" id="KW-0862">Zinc</keyword>
<organism evidence="9">
    <name type="scientific">candidate division WOR-3 bacterium</name>
    <dbReference type="NCBI Taxonomy" id="2052148"/>
    <lineage>
        <taxon>Bacteria</taxon>
        <taxon>Bacteria division WOR-3</taxon>
    </lineage>
</organism>
<dbReference type="HAMAP" id="MF_00440">
    <property type="entry name" value="NrdR"/>
    <property type="match status" value="1"/>
</dbReference>
<keyword evidence="4 7" id="KW-0805">Transcription regulation</keyword>
<dbReference type="GO" id="GO:0045892">
    <property type="term" value="P:negative regulation of DNA-templated transcription"/>
    <property type="evidence" value="ECO:0007669"/>
    <property type="project" value="UniProtKB-UniRule"/>
</dbReference>
<gene>
    <name evidence="7 9" type="primary">nrdR</name>
    <name evidence="9" type="ORF">ENF18_08075</name>
</gene>
<sequence>MKCPYCGDDNDRVIDTRLVKDGEAIRRRRECLSCGRRFTTYEYIEKTPLLVIKKDGRREPFERDKILQGILTACHKRPIPREKIENLVDEVVSVVSDLGTNEVESRIIGEEIMKRLKKLDDISYVRFASVYREFRDKKEFMKELKNLKG</sequence>
<dbReference type="GO" id="GO:0008270">
    <property type="term" value="F:zinc ion binding"/>
    <property type="evidence" value="ECO:0007669"/>
    <property type="project" value="UniProtKB-UniRule"/>
</dbReference>